<dbReference type="GO" id="GO:0003677">
    <property type="term" value="F:DNA binding"/>
    <property type="evidence" value="ECO:0007669"/>
    <property type="project" value="InterPro"/>
</dbReference>
<dbReference type="InterPro" id="IPR029063">
    <property type="entry name" value="SAM-dependent_MTases_sf"/>
</dbReference>
<feature type="domain" description="DNA methylase adenine-specific" evidence="5">
    <location>
        <begin position="298"/>
        <end position="558"/>
    </location>
</feature>
<dbReference type="AlphaFoldDB" id="A0A235BPT6"/>
<comment type="caution">
    <text evidence="7">The sequence shown here is derived from an EMBL/GenBank/DDBJ whole genome shotgun (WGS) entry which is preliminary data.</text>
</comment>
<dbReference type="InterPro" id="IPR003356">
    <property type="entry name" value="DNA_methylase_A-5"/>
</dbReference>
<comment type="catalytic activity">
    <reaction evidence="4">
        <text>a 2'-deoxyadenosine in DNA + S-adenosyl-L-methionine = an N(6)-methyl-2'-deoxyadenosine in DNA + S-adenosyl-L-homocysteine + H(+)</text>
        <dbReference type="Rhea" id="RHEA:15197"/>
        <dbReference type="Rhea" id="RHEA-COMP:12418"/>
        <dbReference type="Rhea" id="RHEA-COMP:12419"/>
        <dbReference type="ChEBI" id="CHEBI:15378"/>
        <dbReference type="ChEBI" id="CHEBI:57856"/>
        <dbReference type="ChEBI" id="CHEBI:59789"/>
        <dbReference type="ChEBI" id="CHEBI:90615"/>
        <dbReference type="ChEBI" id="CHEBI:90616"/>
        <dbReference type="EC" id="2.1.1.72"/>
    </reaction>
</comment>
<protein>
    <recommendedName>
        <fullName evidence="1">site-specific DNA-methyltransferase (adenine-specific)</fullName>
        <ecNumber evidence="1">2.1.1.72</ecNumber>
    </recommendedName>
</protein>
<dbReference type="Proteomes" id="UP000215215">
    <property type="component" value="Unassembled WGS sequence"/>
</dbReference>
<dbReference type="EMBL" id="NOZQ01000220">
    <property type="protein sequence ID" value="OYD13737.1"/>
    <property type="molecule type" value="Genomic_DNA"/>
</dbReference>
<keyword evidence="2" id="KW-0489">Methyltransferase</keyword>
<evidence type="ECO:0000259" key="5">
    <source>
        <dbReference type="Pfam" id="PF02384"/>
    </source>
</evidence>
<accession>A0A235BPT6</accession>
<dbReference type="EC" id="2.1.1.72" evidence="1"/>
<dbReference type="Gene3D" id="3.40.50.150">
    <property type="entry name" value="Vaccinia Virus protein VP39"/>
    <property type="match status" value="1"/>
</dbReference>
<dbReference type="InterPro" id="IPR050953">
    <property type="entry name" value="N4_N6_ade-DNA_methylase"/>
</dbReference>
<dbReference type="GO" id="GO:0008170">
    <property type="term" value="F:N-methyltransferase activity"/>
    <property type="evidence" value="ECO:0007669"/>
    <property type="project" value="InterPro"/>
</dbReference>
<evidence type="ECO:0000256" key="2">
    <source>
        <dbReference type="ARBA" id="ARBA00022603"/>
    </source>
</evidence>
<name>A0A235BPT6_UNCW3</name>
<evidence type="ECO:0000313" key="8">
    <source>
        <dbReference type="Proteomes" id="UP000215215"/>
    </source>
</evidence>
<dbReference type="PRINTS" id="PR00507">
    <property type="entry name" value="N12N6MTFRASE"/>
</dbReference>
<gene>
    <name evidence="7" type="ORF">CH333_10155</name>
</gene>
<evidence type="ECO:0000256" key="3">
    <source>
        <dbReference type="ARBA" id="ARBA00022679"/>
    </source>
</evidence>
<sequence>MHKIYTGGGFREESFYPALKRLLEECAELFQKKEEANVLVLPKKTEVGIPDFRVGKNGEIVGYIEAKTPDTSLREVENSEQLKRYRDSLPNLILTNFLEFRLYRQFKEKNHLVSRLISKVEVGRQHTLQNLSLPPIPEKLESFFELLEKFFFFSVPEIRKSSALAVELANRTRFLERILQEELSRENEEVTRFYKAFQEELIEGLTKERFADLYAQTITYGLFAARIKICRGERPFAPTAWEFIPENIPLLKEIFYSMTGPHFPESLIWIVDDIAQVLEKADTESILQEFKTTRWEEDPVIHFYETFLAIYNPDERERLGVYYTPLPVVSYIVRSIHKLLKEKFGKPEGLATRDVTLLDPAAGTLTFVVQAIKQVQKELKERNKEGLIKPYIEEHILPHFHAFEILVSPYTVGHFKVSMVLEEMGYKFKEGERFKFYLTNTLEIKEPKQTSFLIDLAKEGREAKKIKEKVPILVVLGNPPYSVSSENKSEFIENLMDDYKEDVRDERNIQPLSDDYIKFIRFAHWKINQAGKGILGFITNNSYLSGVIHRGMRKKLLETFDEIYILNLHGSSRIGEKTPEGGKDENVFDIQQGVAIALYLKHKEPQKNKKVYYADLWGLRKKDKYPYLSNNDVKTTKWQKLKPVEPYYFFVPKDFALQAEYEKFWKVTEIFKEWSFGVTTSRDHFVVGFTKEEIIQKLRIFTGNLPDELVKEGLNLKDTGTWQLSEARQKIKGQHLEEKIYPYAYRPFDNRWICYDPALIERDRYNVMKHMLVGDNEGIAITRGVRDPIPWSHIYSSCSITDKNIIAIKDNSYFFPLNLCKKKESEGRSSRSKVMMLFEPGVDYETKESNFSPAFIKALTDCCKRELSPEEIFNYIYAVLYSPTYRKRYEEFLKIDFPRIPLPSNYKVFKELSTLGKELVEIHLLKSSALDKTKVGFPKSDSNIVEKVSYNEENQSVFVNKEQYFKDISKEVWEYRIGAYQVMQKYLKDRKKRKLSLDEINHYMKVAKAIKLTIELQEKIDKVYEKI</sequence>
<evidence type="ECO:0000259" key="6">
    <source>
        <dbReference type="Pfam" id="PF18135"/>
    </source>
</evidence>
<feature type="domain" description="Type ISP restriction-modification enzyme LLaBIII C-terminal specificity" evidence="6">
    <location>
        <begin position="669"/>
        <end position="1008"/>
    </location>
</feature>
<dbReference type="SUPFAM" id="SSF53335">
    <property type="entry name" value="S-adenosyl-L-methionine-dependent methyltransferases"/>
    <property type="match status" value="1"/>
</dbReference>
<organism evidence="7 8">
    <name type="scientific">candidate division WOR-3 bacterium JGI_Cruoil_03_44_89</name>
    <dbReference type="NCBI Taxonomy" id="1973748"/>
    <lineage>
        <taxon>Bacteria</taxon>
        <taxon>Bacteria division WOR-3</taxon>
    </lineage>
</organism>
<dbReference type="Pfam" id="PF18135">
    <property type="entry name" value="Type_ISP_C"/>
    <property type="match status" value="1"/>
</dbReference>
<dbReference type="GO" id="GO:0032259">
    <property type="term" value="P:methylation"/>
    <property type="evidence" value="ECO:0007669"/>
    <property type="project" value="UniProtKB-KW"/>
</dbReference>
<keyword evidence="3" id="KW-0808">Transferase</keyword>
<evidence type="ECO:0000256" key="1">
    <source>
        <dbReference type="ARBA" id="ARBA00011900"/>
    </source>
</evidence>
<dbReference type="InterPro" id="IPR041635">
    <property type="entry name" value="Type_ISP_LLaBIII_C"/>
</dbReference>
<dbReference type="Pfam" id="PF02384">
    <property type="entry name" value="N6_Mtase"/>
    <property type="match status" value="1"/>
</dbReference>
<dbReference type="PANTHER" id="PTHR33841">
    <property type="entry name" value="DNA METHYLTRANSFERASE YEEA-RELATED"/>
    <property type="match status" value="1"/>
</dbReference>
<proteinExistence type="predicted"/>
<evidence type="ECO:0000256" key="4">
    <source>
        <dbReference type="ARBA" id="ARBA00047942"/>
    </source>
</evidence>
<dbReference type="PANTHER" id="PTHR33841:SF1">
    <property type="entry name" value="DNA METHYLTRANSFERASE A"/>
    <property type="match status" value="1"/>
</dbReference>
<dbReference type="GO" id="GO:0009007">
    <property type="term" value="F:site-specific DNA-methyltransferase (adenine-specific) activity"/>
    <property type="evidence" value="ECO:0007669"/>
    <property type="project" value="UniProtKB-EC"/>
</dbReference>
<evidence type="ECO:0000313" key="7">
    <source>
        <dbReference type="EMBL" id="OYD13737.1"/>
    </source>
</evidence>
<reference evidence="7 8" key="1">
    <citation type="submission" date="2017-07" db="EMBL/GenBank/DDBJ databases">
        <title>Recovery of genomes from metagenomes via a dereplication, aggregation, and scoring strategy.</title>
        <authorList>
            <person name="Sieber C.M."/>
            <person name="Probst A.J."/>
            <person name="Sharrar A."/>
            <person name="Thomas B.C."/>
            <person name="Hess M."/>
            <person name="Tringe S.G."/>
            <person name="Banfield J.F."/>
        </authorList>
    </citation>
    <scope>NUCLEOTIDE SEQUENCE [LARGE SCALE GENOMIC DNA]</scope>
    <source>
        <strain evidence="7">JGI_Cruoil_03_44_89</strain>
    </source>
</reference>